<evidence type="ECO:0000313" key="3">
    <source>
        <dbReference type="Proteomes" id="UP000054359"/>
    </source>
</evidence>
<accession>A0A087UQB4</accession>
<protein>
    <submittedName>
        <fullName evidence="2">Uncharacterized protein</fullName>
    </submittedName>
</protein>
<feature type="region of interest" description="Disordered" evidence="1">
    <location>
        <begin position="173"/>
        <end position="194"/>
    </location>
</feature>
<keyword evidence="3" id="KW-1185">Reference proteome</keyword>
<dbReference type="Proteomes" id="UP000054359">
    <property type="component" value="Unassembled WGS sequence"/>
</dbReference>
<feature type="compositionally biased region" description="Basic residues" evidence="1">
    <location>
        <begin position="184"/>
        <end position="194"/>
    </location>
</feature>
<proteinExistence type="predicted"/>
<organism evidence="2 3">
    <name type="scientific">Stegodyphus mimosarum</name>
    <name type="common">African social velvet spider</name>
    <dbReference type="NCBI Taxonomy" id="407821"/>
    <lineage>
        <taxon>Eukaryota</taxon>
        <taxon>Metazoa</taxon>
        <taxon>Ecdysozoa</taxon>
        <taxon>Arthropoda</taxon>
        <taxon>Chelicerata</taxon>
        <taxon>Arachnida</taxon>
        <taxon>Araneae</taxon>
        <taxon>Araneomorphae</taxon>
        <taxon>Entelegynae</taxon>
        <taxon>Eresoidea</taxon>
        <taxon>Eresidae</taxon>
        <taxon>Stegodyphus</taxon>
    </lineage>
</organism>
<dbReference type="EMBL" id="KK121016">
    <property type="protein sequence ID" value="KFM79553.1"/>
    <property type="molecule type" value="Genomic_DNA"/>
</dbReference>
<dbReference type="AlphaFoldDB" id="A0A087UQB4"/>
<name>A0A087UQB4_STEMI</name>
<feature type="non-terminal residue" evidence="2">
    <location>
        <position position="215"/>
    </location>
</feature>
<evidence type="ECO:0000313" key="2">
    <source>
        <dbReference type="EMBL" id="KFM79553.1"/>
    </source>
</evidence>
<dbReference type="OrthoDB" id="61560at2759"/>
<sequence>MTTLSESLFPPSNRRRCVKGRTSYTESAENIMCSENINIDADDSYSLDHNGYDCIDSNEIEDVEEEPVTIDLQAFLSENPLLTEPASDCGVDSNINLSDCHSQFRVTSYQPDLSSSVIENVLTSEPAITNEKNVLPELAINSMLITEKSAGENESSAKSENIPVAVTEESMSSKENVFVNGKKQSPKKFVKSKTHMGLSNPLKKYKNFVKMKDIN</sequence>
<reference evidence="2 3" key="1">
    <citation type="submission" date="2013-11" db="EMBL/GenBank/DDBJ databases">
        <title>Genome sequencing of Stegodyphus mimosarum.</title>
        <authorList>
            <person name="Bechsgaard J."/>
        </authorList>
    </citation>
    <scope>NUCLEOTIDE SEQUENCE [LARGE SCALE GENOMIC DNA]</scope>
</reference>
<gene>
    <name evidence="2" type="ORF">X975_23354</name>
</gene>
<evidence type="ECO:0000256" key="1">
    <source>
        <dbReference type="SAM" id="MobiDB-lite"/>
    </source>
</evidence>